<dbReference type="GeneTree" id="ENSGT00390000002752"/>
<comment type="cofactor">
    <cofactor evidence="1">
        <name>Zn(2+)</name>
        <dbReference type="ChEBI" id="CHEBI:29105"/>
    </cofactor>
</comment>
<reference evidence="11" key="3">
    <citation type="submission" date="2025-09" db="UniProtKB">
        <authorList>
            <consortium name="Ensembl"/>
        </authorList>
    </citation>
    <scope>IDENTIFICATION</scope>
</reference>
<evidence type="ECO:0000256" key="6">
    <source>
        <dbReference type="ARBA" id="ARBA00022723"/>
    </source>
</evidence>
<evidence type="ECO:0000313" key="11">
    <source>
        <dbReference type="Ensembl" id="ENSPMRP00000036137.1"/>
    </source>
</evidence>
<evidence type="ECO:0000313" key="12">
    <source>
        <dbReference type="Proteomes" id="UP000472272"/>
    </source>
</evidence>
<evidence type="ECO:0000256" key="3">
    <source>
        <dbReference type="ARBA" id="ARBA00009164"/>
    </source>
</evidence>
<keyword evidence="9" id="KW-0456">Lyase</keyword>
<name>A0A670KMQ0_PODMU</name>
<dbReference type="GO" id="GO:0046872">
    <property type="term" value="F:metal ion binding"/>
    <property type="evidence" value="ECO:0007669"/>
    <property type="project" value="UniProtKB-KW"/>
</dbReference>
<dbReference type="PANTHER" id="PTHR12589">
    <property type="entry name" value="PYRUVOYL TETRAHYDROBIOPTERIN SYNTHASE"/>
    <property type="match status" value="1"/>
</dbReference>
<reference evidence="11 12" key="1">
    <citation type="journal article" date="2019" name="Proc. Natl. Acad. Sci. U.S.A.">
        <title>Regulatory changes in pterin and carotenoid genes underlie balanced color polymorphisms in the wall lizard.</title>
        <authorList>
            <person name="Andrade P."/>
            <person name="Pinho C."/>
            <person name="Perez I de Lanuza G."/>
            <person name="Afonso S."/>
            <person name="Brejcha J."/>
            <person name="Rubin C.J."/>
            <person name="Wallerman O."/>
            <person name="Pereira P."/>
            <person name="Sabatino S.J."/>
            <person name="Bellati A."/>
            <person name="Pellitteri-Rosa D."/>
            <person name="Bosakova Z."/>
            <person name="Bunikis I."/>
            <person name="Carretero M.A."/>
            <person name="Feiner N."/>
            <person name="Marsik P."/>
            <person name="Pauperio F."/>
            <person name="Salvi D."/>
            <person name="Soler L."/>
            <person name="While G.M."/>
            <person name="Uller T."/>
            <person name="Font E."/>
            <person name="Andersson L."/>
            <person name="Carneiro M."/>
        </authorList>
    </citation>
    <scope>NUCLEOTIDE SEQUENCE</scope>
</reference>
<sequence length="154" mass="17830">MYKRLPSLFPSAVRLPLLLFSSYSCWLLLFLNPYPLSYSKSLNEEANRKLFGKCNQSHGHNYKVTVTICGKIDPISGMFMNIYKLQEYMKEAIMDPLDHKNLDQDVDFFASVASTTENLAVYIWNNLEKILPDGCLHKVKVYESDRNFIVYKGD</sequence>
<evidence type="ECO:0000256" key="1">
    <source>
        <dbReference type="ARBA" id="ARBA00001947"/>
    </source>
</evidence>
<evidence type="ECO:0000256" key="2">
    <source>
        <dbReference type="ARBA" id="ARBA00005126"/>
    </source>
</evidence>
<evidence type="ECO:0000256" key="7">
    <source>
        <dbReference type="ARBA" id="ARBA00022833"/>
    </source>
</evidence>
<dbReference type="PANTHER" id="PTHR12589:SF7">
    <property type="entry name" value="6-PYRUVOYL TETRAHYDROBIOPTERIN SYNTHASE"/>
    <property type="match status" value="1"/>
</dbReference>
<evidence type="ECO:0000256" key="10">
    <source>
        <dbReference type="ARBA" id="ARBA00025266"/>
    </source>
</evidence>
<proteinExistence type="inferred from homology"/>
<dbReference type="Gene3D" id="3.30.479.10">
    <property type="entry name" value="6-pyruvoyl tetrahydropterin synthase/QueD"/>
    <property type="match status" value="1"/>
</dbReference>
<dbReference type="EC" id="4.2.3.12" evidence="4"/>
<dbReference type="FunFam" id="3.30.479.10:FF:000003">
    <property type="entry name" value="6-pyruvoyl tetrahydrobiopterin synthase"/>
    <property type="match status" value="1"/>
</dbReference>
<evidence type="ECO:0000256" key="5">
    <source>
        <dbReference type="ARBA" id="ARBA00015587"/>
    </source>
</evidence>
<gene>
    <name evidence="11" type="primary">LOC114585688</name>
</gene>
<keyword evidence="6" id="KW-0479">Metal-binding</keyword>
<keyword evidence="7" id="KW-0862">Zinc</keyword>
<reference evidence="11" key="2">
    <citation type="submission" date="2025-08" db="UniProtKB">
        <authorList>
            <consortium name="Ensembl"/>
        </authorList>
    </citation>
    <scope>IDENTIFICATION</scope>
</reference>
<evidence type="ECO:0000256" key="8">
    <source>
        <dbReference type="ARBA" id="ARBA00023007"/>
    </source>
</evidence>
<evidence type="ECO:0000256" key="9">
    <source>
        <dbReference type="ARBA" id="ARBA00023239"/>
    </source>
</evidence>
<dbReference type="Proteomes" id="UP000472272">
    <property type="component" value="Chromosome 15"/>
</dbReference>
<dbReference type="InterPro" id="IPR007115">
    <property type="entry name" value="6-PTP_synth/QueD"/>
</dbReference>
<keyword evidence="12" id="KW-1185">Reference proteome</keyword>
<dbReference type="UniPathway" id="UPA00849">
    <property type="reaction ID" value="UER00819"/>
</dbReference>
<dbReference type="PROSITE" id="PS00988">
    <property type="entry name" value="PTPS_2"/>
    <property type="match status" value="1"/>
</dbReference>
<dbReference type="GO" id="GO:0003874">
    <property type="term" value="F:6-pyruvoyltetrahydropterin synthase activity"/>
    <property type="evidence" value="ECO:0007669"/>
    <property type="project" value="UniProtKB-EC"/>
</dbReference>
<dbReference type="GO" id="GO:0006729">
    <property type="term" value="P:tetrahydrobiopterin biosynthetic process"/>
    <property type="evidence" value="ECO:0007669"/>
    <property type="project" value="UniProtKB-UniPathway"/>
</dbReference>
<comment type="pathway">
    <text evidence="2">Cofactor biosynthesis; tetrahydrobiopterin biosynthesis; tetrahydrobiopterin from 7,8-dihydroneopterin triphosphate: step 1/3.</text>
</comment>
<keyword evidence="8" id="KW-0783">Tetrahydrobiopterin biosynthesis</keyword>
<dbReference type="GO" id="GO:0005739">
    <property type="term" value="C:mitochondrion"/>
    <property type="evidence" value="ECO:0007669"/>
    <property type="project" value="TreeGrafter"/>
</dbReference>
<comment type="similarity">
    <text evidence="3">Belongs to the PTPS family.</text>
</comment>
<dbReference type="Pfam" id="PF01242">
    <property type="entry name" value="PTPS"/>
    <property type="match status" value="1"/>
</dbReference>
<dbReference type="AlphaFoldDB" id="A0A670KMQ0"/>
<protein>
    <recommendedName>
        <fullName evidence="5">6-pyruvoyl tetrahydrobiopterin synthase</fullName>
        <ecNumber evidence="4">4.2.3.12</ecNumber>
    </recommendedName>
</protein>
<dbReference type="InterPro" id="IPR038418">
    <property type="entry name" value="6-PTP_synth/QueD_sf"/>
</dbReference>
<dbReference type="InterPro" id="IPR022469">
    <property type="entry name" value="PTPS_His_AS"/>
</dbReference>
<dbReference type="PROSITE" id="PS51257">
    <property type="entry name" value="PROKAR_LIPOPROTEIN"/>
    <property type="match status" value="1"/>
</dbReference>
<dbReference type="SUPFAM" id="SSF55620">
    <property type="entry name" value="Tetrahydrobiopterin biosynthesis enzymes-like"/>
    <property type="match status" value="1"/>
</dbReference>
<organism evidence="11 12">
    <name type="scientific">Podarcis muralis</name>
    <name type="common">Wall lizard</name>
    <name type="synonym">Lacerta muralis</name>
    <dbReference type="NCBI Taxonomy" id="64176"/>
    <lineage>
        <taxon>Eukaryota</taxon>
        <taxon>Metazoa</taxon>
        <taxon>Chordata</taxon>
        <taxon>Craniata</taxon>
        <taxon>Vertebrata</taxon>
        <taxon>Euteleostomi</taxon>
        <taxon>Lepidosauria</taxon>
        <taxon>Squamata</taxon>
        <taxon>Bifurcata</taxon>
        <taxon>Unidentata</taxon>
        <taxon>Episquamata</taxon>
        <taxon>Laterata</taxon>
        <taxon>Lacertibaenia</taxon>
        <taxon>Lacertidae</taxon>
        <taxon>Podarcis</taxon>
    </lineage>
</organism>
<evidence type="ECO:0000256" key="4">
    <source>
        <dbReference type="ARBA" id="ARBA00013100"/>
    </source>
</evidence>
<dbReference type="Ensembl" id="ENSPMRT00000038292.1">
    <property type="protein sequence ID" value="ENSPMRP00000036137.1"/>
    <property type="gene ID" value="ENSPMRG00000023344.1"/>
</dbReference>
<comment type="function">
    <text evidence="10">Involved in the biosynthesis of tetrahydrobiopterin, an essential cofactor of aromatic amino acid hydroxylases. Catalyzes the transformation of 7,8-dihydroneopterin triphosphate into 6-pyruvoyl tetrahydropterin.</text>
</comment>
<accession>A0A670KMQ0</accession>